<dbReference type="HOGENOM" id="CLU_2629066_0_0_1"/>
<gene>
    <name evidence="1" type="ORF">AMTR_s00034p00078330</name>
</gene>
<keyword evidence="2" id="KW-1185">Reference proteome</keyword>
<protein>
    <submittedName>
        <fullName evidence="1">Uncharacterized protein</fullName>
    </submittedName>
</protein>
<accession>W1PVS7</accession>
<dbReference type="AlphaFoldDB" id="W1PVS7"/>
<proteinExistence type="predicted"/>
<dbReference type="Proteomes" id="UP000017836">
    <property type="component" value="Unassembled WGS sequence"/>
</dbReference>
<dbReference type="EMBL" id="KI392616">
    <property type="protein sequence ID" value="ERN12168.1"/>
    <property type="molecule type" value="Genomic_DNA"/>
</dbReference>
<reference evidence="2" key="1">
    <citation type="journal article" date="2013" name="Science">
        <title>The Amborella genome and the evolution of flowering plants.</title>
        <authorList>
            <consortium name="Amborella Genome Project"/>
        </authorList>
    </citation>
    <scope>NUCLEOTIDE SEQUENCE [LARGE SCALE GENOMIC DNA]</scope>
</reference>
<dbReference type="Gramene" id="ERN12168">
    <property type="protein sequence ID" value="ERN12168"/>
    <property type="gene ID" value="AMTR_s00034p00078330"/>
</dbReference>
<evidence type="ECO:0000313" key="1">
    <source>
        <dbReference type="EMBL" id="ERN12168.1"/>
    </source>
</evidence>
<sequence length="78" mass="9322">MLQRFYSKKHYKFIKNHSFVLYLVRKLDGKKLVRPKTTRFLTNFVTLQSILQQKDVLGAMVNSSVWVDFIWVRKSSGR</sequence>
<name>W1PVS7_AMBTC</name>
<evidence type="ECO:0000313" key="2">
    <source>
        <dbReference type="Proteomes" id="UP000017836"/>
    </source>
</evidence>
<feature type="non-terminal residue" evidence="1">
    <location>
        <position position="78"/>
    </location>
</feature>
<organism evidence="1 2">
    <name type="scientific">Amborella trichopoda</name>
    <dbReference type="NCBI Taxonomy" id="13333"/>
    <lineage>
        <taxon>Eukaryota</taxon>
        <taxon>Viridiplantae</taxon>
        <taxon>Streptophyta</taxon>
        <taxon>Embryophyta</taxon>
        <taxon>Tracheophyta</taxon>
        <taxon>Spermatophyta</taxon>
        <taxon>Magnoliopsida</taxon>
        <taxon>Amborellales</taxon>
        <taxon>Amborellaceae</taxon>
        <taxon>Amborella</taxon>
    </lineage>
</organism>